<name>A0ABD0M7E2_9CAEN</name>
<dbReference type="Proteomes" id="UP001519460">
    <property type="component" value="Unassembled WGS sequence"/>
</dbReference>
<reference evidence="1 2" key="1">
    <citation type="journal article" date="2023" name="Sci. Data">
        <title>Genome assembly of the Korean intertidal mud-creeper Batillaria attramentaria.</title>
        <authorList>
            <person name="Patra A.K."/>
            <person name="Ho P.T."/>
            <person name="Jun S."/>
            <person name="Lee S.J."/>
            <person name="Kim Y."/>
            <person name="Won Y.J."/>
        </authorList>
    </citation>
    <scope>NUCLEOTIDE SEQUENCE [LARGE SCALE GENOMIC DNA]</scope>
    <source>
        <strain evidence="1">Wonlab-2016</strain>
    </source>
</reference>
<dbReference type="AlphaFoldDB" id="A0ABD0M7E2"/>
<proteinExistence type="predicted"/>
<accession>A0ABD0M7E2</accession>
<gene>
    <name evidence="1" type="ORF">BaRGS_00001516</name>
</gene>
<keyword evidence="2" id="KW-1185">Reference proteome</keyword>
<evidence type="ECO:0000313" key="1">
    <source>
        <dbReference type="EMBL" id="KAK7507581.1"/>
    </source>
</evidence>
<sequence length="149" mass="16794">MATTALAVLPEMTMSWLSTSLTQRSRRRGYINFAQGYQCFTKTYLVLTTASRSHDSPTRVLTPTVWLARDVYIDCATLIAVLRISPCTICTNQIQFVCEKSHIRQEINIKYLGTHIVVFGNPLGIELIVWAPACFDPLFRLFKSGDSEA</sequence>
<comment type="caution">
    <text evidence="1">The sequence shown here is derived from an EMBL/GenBank/DDBJ whole genome shotgun (WGS) entry which is preliminary data.</text>
</comment>
<evidence type="ECO:0000313" key="2">
    <source>
        <dbReference type="Proteomes" id="UP001519460"/>
    </source>
</evidence>
<dbReference type="EMBL" id="JACVVK020000004">
    <property type="protein sequence ID" value="KAK7507581.1"/>
    <property type="molecule type" value="Genomic_DNA"/>
</dbReference>
<organism evidence="1 2">
    <name type="scientific">Batillaria attramentaria</name>
    <dbReference type="NCBI Taxonomy" id="370345"/>
    <lineage>
        <taxon>Eukaryota</taxon>
        <taxon>Metazoa</taxon>
        <taxon>Spiralia</taxon>
        <taxon>Lophotrochozoa</taxon>
        <taxon>Mollusca</taxon>
        <taxon>Gastropoda</taxon>
        <taxon>Caenogastropoda</taxon>
        <taxon>Sorbeoconcha</taxon>
        <taxon>Cerithioidea</taxon>
        <taxon>Batillariidae</taxon>
        <taxon>Batillaria</taxon>
    </lineage>
</organism>
<protein>
    <submittedName>
        <fullName evidence="1">Uncharacterized protein</fullName>
    </submittedName>
</protein>